<evidence type="ECO:0000256" key="2">
    <source>
        <dbReference type="ARBA" id="ARBA00013223"/>
    </source>
</evidence>
<evidence type="ECO:0000256" key="9">
    <source>
        <dbReference type="ARBA" id="ARBA00023014"/>
    </source>
</evidence>
<dbReference type="AlphaFoldDB" id="A0A5M4F8Z3"/>
<dbReference type="Proteomes" id="UP000380867">
    <property type="component" value="Unassembled WGS sequence"/>
</dbReference>
<keyword evidence="4" id="KW-0479">Metal-binding</keyword>
<feature type="domain" description="4Fe-4S ferredoxin-type" evidence="11">
    <location>
        <begin position="37"/>
        <end position="66"/>
    </location>
</feature>
<evidence type="ECO:0000313" key="12">
    <source>
        <dbReference type="EMBL" id="KAA1394255.1"/>
    </source>
</evidence>
<dbReference type="InterPro" id="IPR036188">
    <property type="entry name" value="FAD/NAD-bd_sf"/>
</dbReference>
<evidence type="ECO:0000256" key="3">
    <source>
        <dbReference type="ARBA" id="ARBA00022630"/>
    </source>
</evidence>
<accession>A0A5M4F8Z3</accession>
<keyword evidence="9" id="KW-0411">Iron-sulfur</keyword>
<evidence type="ECO:0000256" key="7">
    <source>
        <dbReference type="ARBA" id="ARBA00023002"/>
    </source>
</evidence>
<keyword evidence="6" id="KW-0521">NADP</keyword>
<dbReference type="SUPFAM" id="SSF54862">
    <property type="entry name" value="4Fe-4S ferredoxins"/>
    <property type="match status" value="1"/>
</dbReference>
<dbReference type="InterPro" id="IPR055275">
    <property type="entry name" value="Ferredox_Rdtase"/>
</dbReference>
<sequence>MTHVITQNCCNDAACVPVCPVNCIHPSPDEPGYGTAEMLYIDPQSCIDCGACIDVCPVAAIFPDYELPENLLRYEEVNARYYADPEKADYDPNPQQAQRTLWQAPFDEALRVAIVGSGPAACYAAEELLSQRGLDVRVDMFERLPTPWGLVRFGVAPDHQHTKAASAAFARTMRRKNFRLFLNVEVGSDVMLEQLQERYHAVVYAVGAMGDRSLGVDGEDLSGSHSATEFVAWYNGHPDYAGRTFDLSHERAVILGNGNVALDVARVLVARTDALAGTDIAEHALEQLAQSKVREVVVVGRRGPAQAAFTTPELLGLKDLAGVDLLVHADEVVVDDVSGSAAALPEYSMPAYKAELLAEVADASPQHDRRITLRFLASPSRILGTDRVEGVELVRNELVDEGGMVVARATDDTEVVETGLVLRSVGYRGQPIDGLPFDERRGVLPNVDGRIVDPASAEPLPGLYTAGWIKRGPSGVIGTNKKCARETVAKLLTDWAAGVLPEPAQHEDDVAALVPDHLDANGWKAIDAHERAAGADAKRPRVKLVDREEMLRVGRAAQQ</sequence>
<gene>
    <name evidence="12" type="ORF">ESP70_018815</name>
</gene>
<dbReference type="GO" id="GO:0051536">
    <property type="term" value="F:iron-sulfur cluster binding"/>
    <property type="evidence" value="ECO:0007669"/>
    <property type="project" value="UniProtKB-KW"/>
</dbReference>
<dbReference type="OrthoDB" id="289202at2"/>
<evidence type="ECO:0000259" key="11">
    <source>
        <dbReference type="PROSITE" id="PS51379"/>
    </source>
</evidence>
<dbReference type="Pfam" id="PF00037">
    <property type="entry name" value="Fer4"/>
    <property type="match status" value="1"/>
</dbReference>
<dbReference type="Pfam" id="PF07992">
    <property type="entry name" value="Pyr_redox_2"/>
    <property type="match status" value="1"/>
</dbReference>
<evidence type="ECO:0000256" key="8">
    <source>
        <dbReference type="ARBA" id="ARBA00023004"/>
    </source>
</evidence>
<keyword evidence="8" id="KW-0408">Iron</keyword>
<dbReference type="PANTHER" id="PTHR48467">
    <property type="entry name" value="GLUTAMATE SYNTHASE 1 [NADH], CHLOROPLASTIC-LIKE"/>
    <property type="match status" value="1"/>
</dbReference>
<dbReference type="GO" id="GO:0004324">
    <property type="term" value="F:ferredoxin-NADP+ reductase activity"/>
    <property type="evidence" value="ECO:0007669"/>
    <property type="project" value="UniProtKB-EC"/>
</dbReference>
<dbReference type="EC" id="1.18.1.2" evidence="2"/>
<dbReference type="RefSeq" id="WP_149690865.1">
    <property type="nucleotide sequence ID" value="NZ_SDPQ02000004.1"/>
</dbReference>
<dbReference type="Gene3D" id="3.50.50.60">
    <property type="entry name" value="FAD/NAD(P)-binding domain"/>
    <property type="match status" value="1"/>
</dbReference>
<keyword evidence="13" id="KW-1185">Reference proteome</keyword>
<evidence type="ECO:0000256" key="6">
    <source>
        <dbReference type="ARBA" id="ARBA00022857"/>
    </source>
</evidence>
<dbReference type="InterPro" id="IPR017896">
    <property type="entry name" value="4Fe4S_Fe-S-bd"/>
</dbReference>
<evidence type="ECO:0000256" key="4">
    <source>
        <dbReference type="ARBA" id="ARBA00022723"/>
    </source>
</evidence>
<feature type="domain" description="4Fe-4S ferredoxin-type" evidence="11">
    <location>
        <begin position="1"/>
        <end position="29"/>
    </location>
</feature>
<dbReference type="EMBL" id="SDPQ02000004">
    <property type="protein sequence ID" value="KAA1394255.1"/>
    <property type="molecule type" value="Genomic_DNA"/>
</dbReference>
<proteinExistence type="predicted"/>
<dbReference type="Gene3D" id="3.30.70.20">
    <property type="match status" value="1"/>
</dbReference>
<reference evidence="12" key="1">
    <citation type="submission" date="2019-09" db="EMBL/GenBank/DDBJ databases">
        <authorList>
            <person name="Li J."/>
        </authorList>
    </citation>
    <scope>NUCLEOTIDE SEQUENCE [LARGE SCALE GENOMIC DNA]</scope>
    <source>
        <strain evidence="12">JCM 14732</strain>
    </source>
</reference>
<evidence type="ECO:0000256" key="5">
    <source>
        <dbReference type="ARBA" id="ARBA00022827"/>
    </source>
</evidence>
<comment type="cofactor">
    <cofactor evidence="1">
        <name>FAD</name>
        <dbReference type="ChEBI" id="CHEBI:57692"/>
    </cofactor>
</comment>
<protein>
    <recommendedName>
        <fullName evidence="2">ferredoxin--NADP(+) reductase</fullName>
        <ecNumber evidence="2">1.18.1.2</ecNumber>
    </recommendedName>
</protein>
<keyword evidence="3" id="KW-0285">Flavoprotein</keyword>
<organism evidence="12 13">
    <name type="scientific">Aeromicrobium ginsengisoli</name>
    <dbReference type="NCBI Taxonomy" id="363867"/>
    <lineage>
        <taxon>Bacteria</taxon>
        <taxon>Bacillati</taxon>
        <taxon>Actinomycetota</taxon>
        <taxon>Actinomycetes</taxon>
        <taxon>Propionibacteriales</taxon>
        <taxon>Nocardioidaceae</taxon>
        <taxon>Aeromicrobium</taxon>
    </lineage>
</organism>
<evidence type="ECO:0000313" key="13">
    <source>
        <dbReference type="Proteomes" id="UP000380867"/>
    </source>
</evidence>
<dbReference type="GO" id="GO:0046872">
    <property type="term" value="F:metal ion binding"/>
    <property type="evidence" value="ECO:0007669"/>
    <property type="project" value="UniProtKB-KW"/>
</dbReference>
<evidence type="ECO:0000256" key="10">
    <source>
        <dbReference type="ARBA" id="ARBA00047776"/>
    </source>
</evidence>
<dbReference type="CDD" id="cd04410">
    <property type="entry name" value="DMSOR_beta-like"/>
    <property type="match status" value="1"/>
</dbReference>
<name>A0A5M4F8Z3_9ACTN</name>
<evidence type="ECO:0000256" key="1">
    <source>
        <dbReference type="ARBA" id="ARBA00001974"/>
    </source>
</evidence>
<dbReference type="PROSITE" id="PS00198">
    <property type="entry name" value="4FE4S_FER_1"/>
    <property type="match status" value="1"/>
</dbReference>
<dbReference type="PANTHER" id="PTHR48467:SF1">
    <property type="entry name" value="GLUTAMATE SYNTHASE 1 [NADH], CHLOROPLASTIC-LIKE"/>
    <property type="match status" value="1"/>
</dbReference>
<dbReference type="InterPro" id="IPR017900">
    <property type="entry name" value="4Fe4S_Fe_S_CS"/>
</dbReference>
<keyword evidence="5" id="KW-0274">FAD</keyword>
<dbReference type="PRINTS" id="PR00419">
    <property type="entry name" value="ADXRDTASE"/>
</dbReference>
<dbReference type="SUPFAM" id="SSF51971">
    <property type="entry name" value="Nucleotide-binding domain"/>
    <property type="match status" value="1"/>
</dbReference>
<dbReference type="InterPro" id="IPR023753">
    <property type="entry name" value="FAD/NAD-binding_dom"/>
</dbReference>
<comment type="caution">
    <text evidence="12">The sequence shown here is derived from an EMBL/GenBank/DDBJ whole genome shotgun (WGS) entry which is preliminary data.</text>
</comment>
<keyword evidence="7" id="KW-0560">Oxidoreductase</keyword>
<comment type="catalytic activity">
    <reaction evidence="10">
        <text>2 reduced [2Fe-2S]-[ferredoxin] + NADP(+) + H(+) = 2 oxidized [2Fe-2S]-[ferredoxin] + NADPH</text>
        <dbReference type="Rhea" id="RHEA:20125"/>
        <dbReference type="Rhea" id="RHEA-COMP:10000"/>
        <dbReference type="Rhea" id="RHEA-COMP:10001"/>
        <dbReference type="ChEBI" id="CHEBI:15378"/>
        <dbReference type="ChEBI" id="CHEBI:33737"/>
        <dbReference type="ChEBI" id="CHEBI:33738"/>
        <dbReference type="ChEBI" id="CHEBI:57783"/>
        <dbReference type="ChEBI" id="CHEBI:58349"/>
        <dbReference type="EC" id="1.18.1.2"/>
    </reaction>
</comment>
<dbReference type="PROSITE" id="PS51379">
    <property type="entry name" value="4FE4S_FER_2"/>
    <property type="match status" value="2"/>
</dbReference>
<dbReference type="Gene3D" id="3.40.50.720">
    <property type="entry name" value="NAD(P)-binding Rossmann-like Domain"/>
    <property type="match status" value="1"/>
</dbReference>